<dbReference type="SUPFAM" id="SSF51206">
    <property type="entry name" value="cAMP-binding domain-like"/>
    <property type="match status" value="1"/>
</dbReference>
<dbReference type="Pfam" id="PF00027">
    <property type="entry name" value="cNMP_binding"/>
    <property type="match status" value="1"/>
</dbReference>
<dbReference type="PRINTS" id="PR00034">
    <property type="entry name" value="HTHCRP"/>
</dbReference>
<dbReference type="Gene3D" id="1.10.10.10">
    <property type="entry name" value="Winged helix-like DNA-binding domain superfamily/Winged helix DNA-binding domain"/>
    <property type="match status" value="1"/>
</dbReference>
<evidence type="ECO:0000256" key="3">
    <source>
        <dbReference type="ARBA" id="ARBA00023163"/>
    </source>
</evidence>
<name>A0A328FD73_9BACT</name>
<dbReference type="GO" id="GO:0003700">
    <property type="term" value="F:DNA-binding transcription factor activity"/>
    <property type="evidence" value="ECO:0007669"/>
    <property type="project" value="TreeGrafter"/>
</dbReference>
<dbReference type="InterPro" id="IPR012318">
    <property type="entry name" value="HTH_CRP"/>
</dbReference>
<dbReference type="GO" id="GO:0003677">
    <property type="term" value="F:DNA binding"/>
    <property type="evidence" value="ECO:0007669"/>
    <property type="project" value="UniProtKB-KW"/>
</dbReference>
<dbReference type="RefSeq" id="WP_111955136.1">
    <property type="nucleotide sequence ID" value="NZ_CP036313.1"/>
</dbReference>
<feature type="domain" description="Cyclic nucleotide-binding" evidence="4">
    <location>
        <begin position="16"/>
        <end position="110"/>
    </location>
</feature>
<evidence type="ECO:0000313" key="6">
    <source>
        <dbReference type="EMBL" id="QBH12039.1"/>
    </source>
</evidence>
<reference evidence="7 8" key="1">
    <citation type="submission" date="2018-06" db="EMBL/GenBank/DDBJ databases">
        <title>Complete Genome Sequence of Desulfobacter hydrogenophilus (DSM3380).</title>
        <authorList>
            <person name="Marietou A."/>
            <person name="Schreiber L."/>
            <person name="Marshall I."/>
            <person name="Jorgensen B."/>
        </authorList>
    </citation>
    <scope>NUCLEOTIDE SEQUENCE [LARGE SCALE GENOMIC DNA]</scope>
    <source>
        <strain evidence="7 8">DSM 3380</strain>
    </source>
</reference>
<sequence>MHTMPNIFAKTDLSECFKDLADQEYEDVLKSGCRVIIPQKNILFHQGDPAVNVVLVNRGRLKLTKLNEQGKEVIFRYISTGELTAAVAVLKNWDYPVTAEAIEKTEVTLWDKPTILQHMQKYPAVTANLLNTILERIDDLQNRYLEVCTEHVNQRVARTLLRIMRRAGTRTRSGIQIDIPLSRQNIADYAGTTLYTVSRTLSTWEKRGWVKSGREQIIITDPHSLNKFAEIG</sequence>
<dbReference type="Proteomes" id="UP000293902">
    <property type="component" value="Chromosome"/>
</dbReference>
<evidence type="ECO:0000256" key="2">
    <source>
        <dbReference type="ARBA" id="ARBA00023125"/>
    </source>
</evidence>
<feature type="domain" description="HTH crp-type" evidence="5">
    <location>
        <begin position="150"/>
        <end position="223"/>
    </location>
</feature>
<keyword evidence="1" id="KW-0805">Transcription regulation</keyword>
<dbReference type="PANTHER" id="PTHR24567:SF28">
    <property type="entry name" value="LISTERIOLYSIN REGULATORY PROTEIN"/>
    <property type="match status" value="1"/>
</dbReference>
<dbReference type="Pfam" id="PF13545">
    <property type="entry name" value="HTH_Crp_2"/>
    <property type="match status" value="1"/>
</dbReference>
<dbReference type="Gene3D" id="2.60.120.10">
    <property type="entry name" value="Jelly Rolls"/>
    <property type="match status" value="1"/>
</dbReference>
<dbReference type="EMBL" id="QLNI01000012">
    <property type="protein sequence ID" value="RAM02601.1"/>
    <property type="molecule type" value="Genomic_DNA"/>
</dbReference>
<evidence type="ECO:0000256" key="1">
    <source>
        <dbReference type="ARBA" id="ARBA00023015"/>
    </source>
</evidence>
<dbReference type="InterPro" id="IPR000595">
    <property type="entry name" value="cNMP-bd_dom"/>
</dbReference>
<evidence type="ECO:0000259" key="5">
    <source>
        <dbReference type="PROSITE" id="PS51063"/>
    </source>
</evidence>
<dbReference type="GO" id="GO:0005829">
    <property type="term" value="C:cytosol"/>
    <property type="evidence" value="ECO:0007669"/>
    <property type="project" value="TreeGrafter"/>
</dbReference>
<keyword evidence="2" id="KW-0238">DNA-binding</keyword>
<dbReference type="InterPro" id="IPR036388">
    <property type="entry name" value="WH-like_DNA-bd_sf"/>
</dbReference>
<evidence type="ECO:0000259" key="4">
    <source>
        <dbReference type="PROSITE" id="PS50042"/>
    </source>
</evidence>
<proteinExistence type="predicted"/>
<keyword evidence="3" id="KW-0804">Transcription</keyword>
<dbReference type="SMART" id="SM00419">
    <property type="entry name" value="HTH_CRP"/>
    <property type="match status" value="1"/>
</dbReference>
<dbReference type="PANTHER" id="PTHR24567">
    <property type="entry name" value="CRP FAMILY TRANSCRIPTIONAL REGULATORY PROTEIN"/>
    <property type="match status" value="1"/>
</dbReference>
<evidence type="ECO:0000313" key="7">
    <source>
        <dbReference type="EMBL" id="RAM02601.1"/>
    </source>
</evidence>
<evidence type="ECO:0000313" key="8">
    <source>
        <dbReference type="Proteomes" id="UP000248798"/>
    </source>
</evidence>
<dbReference type="SUPFAM" id="SSF46785">
    <property type="entry name" value="Winged helix' DNA-binding domain"/>
    <property type="match status" value="1"/>
</dbReference>
<gene>
    <name evidence="7" type="ORF">DO021_07085</name>
    <name evidence="6" type="ORF">EYB58_03340</name>
</gene>
<dbReference type="OrthoDB" id="3525895at2"/>
<dbReference type="InterPro" id="IPR018490">
    <property type="entry name" value="cNMP-bd_dom_sf"/>
</dbReference>
<keyword evidence="9" id="KW-1185">Reference proteome</keyword>
<dbReference type="PROSITE" id="PS51063">
    <property type="entry name" value="HTH_CRP_2"/>
    <property type="match status" value="1"/>
</dbReference>
<dbReference type="EMBL" id="CP036313">
    <property type="protein sequence ID" value="QBH12039.1"/>
    <property type="molecule type" value="Genomic_DNA"/>
</dbReference>
<dbReference type="CDD" id="cd00092">
    <property type="entry name" value="HTH_CRP"/>
    <property type="match status" value="1"/>
</dbReference>
<dbReference type="InterPro" id="IPR014710">
    <property type="entry name" value="RmlC-like_jellyroll"/>
</dbReference>
<organism evidence="7 8">
    <name type="scientific">Desulfobacter hydrogenophilus</name>
    <dbReference type="NCBI Taxonomy" id="2291"/>
    <lineage>
        <taxon>Bacteria</taxon>
        <taxon>Pseudomonadati</taxon>
        <taxon>Thermodesulfobacteriota</taxon>
        <taxon>Desulfobacteria</taxon>
        <taxon>Desulfobacterales</taxon>
        <taxon>Desulfobacteraceae</taxon>
        <taxon>Desulfobacter</taxon>
    </lineage>
</organism>
<dbReference type="SMART" id="SM00100">
    <property type="entry name" value="cNMP"/>
    <property type="match status" value="1"/>
</dbReference>
<dbReference type="CDD" id="cd00038">
    <property type="entry name" value="CAP_ED"/>
    <property type="match status" value="1"/>
</dbReference>
<accession>A0A328FD73</accession>
<dbReference type="AlphaFoldDB" id="A0A328FD73"/>
<dbReference type="InterPro" id="IPR050397">
    <property type="entry name" value="Env_Response_Regulators"/>
</dbReference>
<evidence type="ECO:0000313" key="9">
    <source>
        <dbReference type="Proteomes" id="UP000293902"/>
    </source>
</evidence>
<dbReference type="PROSITE" id="PS50042">
    <property type="entry name" value="CNMP_BINDING_3"/>
    <property type="match status" value="1"/>
</dbReference>
<dbReference type="InterPro" id="IPR036390">
    <property type="entry name" value="WH_DNA-bd_sf"/>
</dbReference>
<reference evidence="6 9" key="2">
    <citation type="submission" date="2019-02" db="EMBL/GenBank/DDBJ databases">
        <title>Complete genome sequence of Desulfobacter hydrogenophilus AcRS1.</title>
        <authorList>
            <person name="Marietou A."/>
            <person name="Lund M.B."/>
            <person name="Marshall I.P.G."/>
            <person name="Schreiber L."/>
            <person name="Jorgensen B."/>
        </authorList>
    </citation>
    <scope>NUCLEOTIDE SEQUENCE [LARGE SCALE GENOMIC DNA]</scope>
    <source>
        <strain evidence="6 9">AcRS1</strain>
    </source>
</reference>
<protein>
    <submittedName>
        <fullName evidence="7">Crp/Fnr family transcriptional regulator</fullName>
    </submittedName>
</protein>
<dbReference type="Proteomes" id="UP000248798">
    <property type="component" value="Unassembled WGS sequence"/>
</dbReference>